<evidence type="ECO:0000313" key="1">
    <source>
        <dbReference type="EMBL" id="CAH2330454.1"/>
    </source>
</evidence>
<sequence>PAGEELFYAEIKTDRRKGGLPAITADNSIIYSAVKRRGSNQATPESCALYINGSIGERSLAAMAS</sequence>
<dbReference type="AlphaFoldDB" id="A0AAD1TNK5"/>
<name>A0AAD1TNK5_PELCU</name>
<gene>
    <name evidence="1" type="ORF">PECUL_23A049842</name>
</gene>
<protein>
    <submittedName>
        <fullName evidence="1">Uncharacterized protein</fullName>
    </submittedName>
</protein>
<organism evidence="1 2">
    <name type="scientific">Pelobates cultripes</name>
    <name type="common">Western spadefoot toad</name>
    <dbReference type="NCBI Taxonomy" id="61616"/>
    <lineage>
        <taxon>Eukaryota</taxon>
        <taxon>Metazoa</taxon>
        <taxon>Chordata</taxon>
        <taxon>Craniata</taxon>
        <taxon>Vertebrata</taxon>
        <taxon>Euteleostomi</taxon>
        <taxon>Amphibia</taxon>
        <taxon>Batrachia</taxon>
        <taxon>Anura</taxon>
        <taxon>Pelobatoidea</taxon>
        <taxon>Pelobatidae</taxon>
        <taxon>Pelobates</taxon>
    </lineage>
</organism>
<keyword evidence="2" id="KW-1185">Reference proteome</keyword>
<evidence type="ECO:0000313" key="2">
    <source>
        <dbReference type="Proteomes" id="UP001295444"/>
    </source>
</evidence>
<accession>A0AAD1TNK5</accession>
<dbReference type="Proteomes" id="UP001295444">
    <property type="component" value="Unassembled WGS sequence"/>
</dbReference>
<reference evidence="1" key="1">
    <citation type="submission" date="2022-03" db="EMBL/GenBank/DDBJ databases">
        <authorList>
            <person name="Alioto T."/>
            <person name="Alioto T."/>
            <person name="Gomez Garrido J."/>
        </authorList>
    </citation>
    <scope>NUCLEOTIDE SEQUENCE</scope>
</reference>
<proteinExistence type="predicted"/>
<dbReference type="EMBL" id="CAKOES020000634">
    <property type="protein sequence ID" value="CAH2330454.1"/>
    <property type="molecule type" value="Genomic_DNA"/>
</dbReference>
<feature type="non-terminal residue" evidence="1">
    <location>
        <position position="65"/>
    </location>
</feature>
<comment type="caution">
    <text evidence="1">The sequence shown here is derived from an EMBL/GenBank/DDBJ whole genome shotgun (WGS) entry which is preliminary data.</text>
</comment>